<evidence type="ECO:0000256" key="1">
    <source>
        <dbReference type="ARBA" id="ARBA00004245"/>
    </source>
</evidence>
<dbReference type="FunFam" id="1.20.120.230:FF:000007">
    <property type="entry name" value="Catenin alpha 1"/>
    <property type="match status" value="1"/>
</dbReference>
<dbReference type="GO" id="GO:0005198">
    <property type="term" value="F:structural molecule activity"/>
    <property type="evidence" value="ECO:0007669"/>
    <property type="project" value="InterPro"/>
</dbReference>
<dbReference type="PANTHER" id="PTHR18914">
    <property type="entry name" value="ALPHA CATENIN"/>
    <property type="match status" value="1"/>
</dbReference>
<keyword evidence="5" id="KW-1003">Cell membrane</keyword>
<evidence type="ECO:0000256" key="3">
    <source>
        <dbReference type="ARBA" id="ARBA00004536"/>
    </source>
</evidence>
<evidence type="ECO:0000256" key="11">
    <source>
        <dbReference type="SAM" id="MobiDB-lite"/>
    </source>
</evidence>
<dbReference type="InterPro" id="IPR036723">
    <property type="entry name" value="Alpha-catenin/vinculin-like_sf"/>
</dbReference>
<dbReference type="InterPro" id="IPR001033">
    <property type="entry name" value="Alpha_catenin"/>
</dbReference>
<accession>A0A8S1DJS3</accession>
<feature type="compositionally biased region" description="Basic and acidic residues" evidence="11">
    <location>
        <begin position="1558"/>
        <end position="1571"/>
    </location>
</feature>
<dbReference type="InterPro" id="IPR000633">
    <property type="entry name" value="Vinculin_CS"/>
</dbReference>
<evidence type="ECO:0000256" key="4">
    <source>
        <dbReference type="ARBA" id="ARBA00008376"/>
    </source>
</evidence>
<evidence type="ECO:0000256" key="2">
    <source>
        <dbReference type="ARBA" id="ARBA00004413"/>
    </source>
</evidence>
<dbReference type="Gene3D" id="1.20.120.230">
    <property type="entry name" value="Alpha-catenin/vinculin-like"/>
    <property type="match status" value="5"/>
</dbReference>
<dbReference type="GO" id="GO:0008013">
    <property type="term" value="F:beta-catenin binding"/>
    <property type="evidence" value="ECO:0007669"/>
    <property type="project" value="TreeGrafter"/>
</dbReference>
<evidence type="ECO:0000256" key="9">
    <source>
        <dbReference type="ARBA" id="ARBA00023136"/>
    </source>
</evidence>
<comment type="similarity">
    <text evidence="4">Belongs to the vinculin/alpha-catenin family.</text>
</comment>
<dbReference type="PANTHER" id="PTHR18914:SF9">
    <property type="entry name" value="CATENIN ALPHA"/>
    <property type="match status" value="1"/>
</dbReference>
<comment type="subcellular location">
    <subcellularLocation>
        <location evidence="3">Cell junction</location>
        <location evidence="3">Adherens junction</location>
    </subcellularLocation>
    <subcellularLocation>
        <location evidence="2">Cell membrane</location>
        <topology evidence="2">Peripheral membrane protein</topology>
        <orientation evidence="2">Cytoplasmic side</orientation>
    </subcellularLocation>
    <subcellularLocation>
        <location evidence="1">Cytoplasm</location>
        <location evidence="1">Cytoskeleton</location>
    </subcellularLocation>
</comment>
<evidence type="ECO:0000256" key="5">
    <source>
        <dbReference type="ARBA" id="ARBA00022475"/>
    </source>
</evidence>
<sequence>MSRKEDRWDSSLDHFINFWWTEVVKKVKDAIVFIDNPAAECLHWNMNGAQAFFVAGALGVKELTPLETGTKEQQKAVFITSEDVSGITEMAIRDIILGSRFEHCIVITAAPAAIHASIKSPESLPTDDPNNLRAFVELENRLLRWMGNAYFPQQSYTSEVLYCPLFAARLIENVFIMPPFSEFMGEVGPQSQDKNFSSSHKNMDHLAACLHSLMAFFGAREDVFSIGELSSALASKLDSLPAARARRKTAQNKVGILLFDRVLDLASGCNSDASNCLLDRVLSVLSPFPGHTAERCVDMSSLCLANRKAPPDLPLPLVPGCALQPGGISTFLDSASVKEGLLSVQRRVLEASKGTPTIRVTADSLAKRAKALTLHGGLQQHADLLQQCLAVIQCSGGSASMSVELVAGMQKVLVQNLGVEDGEKGFVDVLKQVRYFGKILDYLLSHARSQITALLKTRKERDLKLDSVMLLLIHVFSVAGSEHNLVNSASEEMEQAKATLAEALLEDCQASENNWPGTIKDEIQASRVASEIFKKLVGIADARKKLTKYRNILTRQHSQQPASVSALLPTIVSDCLDKSHSAELSNDISCPIQGSSRGALGLFLGSAKPHPADNPLTIVLVLGGITGSEIRSIQNIAKQKKKHVIIEPVPVTVAAILFTRFEEFHRLPVFEVHTGMADQFGPISLKWDPKNLEIRTMSVEKTLEPLVMQVTTLVSTKGPSKKKKGRSKRAHVLVAAVEKATENFILQGEQIAYENPDIKQEMLSAVDEVRKTGDAMSLAAREFAEDPCSSMKRGNMVRAARNLLSAVTRLLILADMVDVHLLLKSLQVVEDDLEKVRNASSQPELLESIRSFGRNAGELIAQAAKRQQELKDVQLRDDLAAARAVLKKHSTMLLTASKVYVRHPELAAAKANRDYVFKQVCEAVNTISDVAQGKSPAMPQQPYDGPGELAAALDDFDERIVIDPLAYNEVRTRPSLEERLESIISGAALMADSSCTRDERRERIVAECNAVRQALQDLLSEYMSNLETARHLKRSGMGVKDRSDGLDRAIDHMCRKTRDLRRQLRKAVVDHVSDSFLETSVPLLVLIEAARLGNEKEVAEYSEVFTEHANKLVEVANLACSMSGNEDGVKMVRYAAAQIENLCPQVINAAQILAARPRSKVAQENIEVFREAWENQVRILTEAVDDITTIDDFLAVSENHILEDVNKCVLALQEGDPDTLDRTAGAIRGRSARVCNVVDAEMDNYEPGIYTERVLEAVKVLRDQVMPNFAERVEVAVTALSTNPPKEVDENEFIDASRLVYDGVREIRRAVLMNRTDEELDPEDVELDEHNTVETRSKSSIHTGEGPGHGVDEYPDISGITTAREAMRKMTEEDKQKIAQQVEYFRSEKLKFDREVAKWDDTGNDIIVLAKHMCMIMMEMTDFTRGRGPLKTTMDVITAAKKISEAGTKLDKLTRMIADQCPESSTKKDLLAYLQRIALYCHQLNITSKVKADVQNISGELIVSGLDSATSLIQAAKNLMNAVVLTVKASYVASTKYPRQGTVSSPIVVWKMKAPEKKPLVRPERPEEVRAKVRKGSQKKVQNPIKALSEFQSPSESV</sequence>
<dbReference type="FunFam" id="1.20.120.230:FF:000011">
    <property type="entry name" value="Catenin alpha 1"/>
    <property type="match status" value="1"/>
</dbReference>
<keyword evidence="10" id="KW-0206">Cytoskeleton</keyword>
<dbReference type="PRINTS" id="PR00805">
    <property type="entry name" value="ALPHACATENIN"/>
</dbReference>
<dbReference type="SUPFAM" id="SSF56815">
    <property type="entry name" value="Sec1/munc18-like (SM) proteins"/>
    <property type="match status" value="1"/>
</dbReference>
<evidence type="ECO:0000313" key="13">
    <source>
        <dbReference type="Proteomes" id="UP000494165"/>
    </source>
</evidence>
<proteinExistence type="inferred from homology"/>
<gene>
    <name evidence="12" type="ORF">CLODIP_2_CD10601</name>
</gene>
<evidence type="ECO:0000256" key="8">
    <source>
        <dbReference type="ARBA" id="ARBA00022949"/>
    </source>
</evidence>
<dbReference type="GO" id="GO:0016477">
    <property type="term" value="P:cell migration"/>
    <property type="evidence" value="ECO:0007669"/>
    <property type="project" value="TreeGrafter"/>
</dbReference>
<evidence type="ECO:0000313" key="12">
    <source>
        <dbReference type="EMBL" id="CAB3380377.1"/>
    </source>
</evidence>
<feature type="region of interest" description="Disordered" evidence="11">
    <location>
        <begin position="1331"/>
        <end position="1356"/>
    </location>
</feature>
<organism evidence="12 13">
    <name type="scientific">Cloeon dipterum</name>
    <dbReference type="NCBI Taxonomy" id="197152"/>
    <lineage>
        <taxon>Eukaryota</taxon>
        <taxon>Metazoa</taxon>
        <taxon>Ecdysozoa</taxon>
        <taxon>Arthropoda</taxon>
        <taxon>Hexapoda</taxon>
        <taxon>Insecta</taxon>
        <taxon>Pterygota</taxon>
        <taxon>Palaeoptera</taxon>
        <taxon>Ephemeroptera</taxon>
        <taxon>Pisciforma</taxon>
        <taxon>Baetidae</taxon>
        <taxon>Cloeon</taxon>
    </lineage>
</organism>
<keyword evidence="6" id="KW-0963">Cytoplasm</keyword>
<dbReference type="Gene3D" id="6.10.250.2510">
    <property type="match status" value="1"/>
</dbReference>
<dbReference type="GO" id="GO:0045296">
    <property type="term" value="F:cadherin binding"/>
    <property type="evidence" value="ECO:0007669"/>
    <property type="project" value="InterPro"/>
</dbReference>
<dbReference type="GO" id="GO:0005912">
    <property type="term" value="C:adherens junction"/>
    <property type="evidence" value="ECO:0007669"/>
    <property type="project" value="UniProtKB-SubCell"/>
</dbReference>
<dbReference type="Pfam" id="PF01044">
    <property type="entry name" value="Vinculin"/>
    <property type="match status" value="1"/>
</dbReference>
<dbReference type="GO" id="GO:0098609">
    <property type="term" value="P:cell-cell adhesion"/>
    <property type="evidence" value="ECO:0007669"/>
    <property type="project" value="TreeGrafter"/>
</dbReference>
<dbReference type="InterPro" id="IPR036045">
    <property type="entry name" value="Sec1-like_sf"/>
</dbReference>
<dbReference type="InterPro" id="IPR006077">
    <property type="entry name" value="Vinculin/catenin"/>
</dbReference>
<dbReference type="GO" id="GO:0016342">
    <property type="term" value="C:catenin complex"/>
    <property type="evidence" value="ECO:0007669"/>
    <property type="project" value="TreeGrafter"/>
</dbReference>
<dbReference type="Proteomes" id="UP000494165">
    <property type="component" value="Unassembled WGS sequence"/>
</dbReference>
<keyword evidence="9" id="KW-0472">Membrane</keyword>
<keyword evidence="13" id="KW-1185">Reference proteome</keyword>
<dbReference type="OrthoDB" id="6376697at2759"/>
<evidence type="ECO:0000256" key="7">
    <source>
        <dbReference type="ARBA" id="ARBA00022889"/>
    </source>
</evidence>
<dbReference type="GO" id="GO:0015629">
    <property type="term" value="C:actin cytoskeleton"/>
    <property type="evidence" value="ECO:0007669"/>
    <property type="project" value="InterPro"/>
</dbReference>
<keyword evidence="7" id="KW-0130">Cell adhesion</keyword>
<dbReference type="GO" id="GO:0051015">
    <property type="term" value="F:actin filament binding"/>
    <property type="evidence" value="ECO:0007669"/>
    <property type="project" value="InterPro"/>
</dbReference>
<comment type="caution">
    <text evidence="12">The sequence shown here is derived from an EMBL/GenBank/DDBJ whole genome shotgun (WGS) entry which is preliminary data.</text>
</comment>
<reference evidence="12 13" key="1">
    <citation type="submission" date="2020-04" db="EMBL/GenBank/DDBJ databases">
        <authorList>
            <person name="Alioto T."/>
            <person name="Alioto T."/>
            <person name="Gomez Garrido J."/>
        </authorList>
    </citation>
    <scope>NUCLEOTIDE SEQUENCE [LARGE SCALE GENOMIC DNA]</scope>
</reference>
<evidence type="ECO:0000256" key="10">
    <source>
        <dbReference type="ARBA" id="ARBA00023212"/>
    </source>
</evidence>
<name>A0A8S1DJS3_9INSE</name>
<dbReference type="PROSITE" id="PS00663">
    <property type="entry name" value="VINCULIN_1"/>
    <property type="match status" value="1"/>
</dbReference>
<protein>
    <submittedName>
        <fullName evidence="12">Uncharacterized protein</fullName>
    </submittedName>
</protein>
<feature type="region of interest" description="Disordered" evidence="11">
    <location>
        <begin position="1558"/>
        <end position="1598"/>
    </location>
</feature>
<dbReference type="EMBL" id="CADEPI010000206">
    <property type="protein sequence ID" value="CAB3380377.1"/>
    <property type="molecule type" value="Genomic_DNA"/>
</dbReference>
<dbReference type="FunFam" id="1.20.120.230:FF:000006">
    <property type="entry name" value="Catenin alpha 1"/>
    <property type="match status" value="1"/>
</dbReference>
<keyword evidence="8" id="KW-0965">Cell junction</keyword>
<dbReference type="SUPFAM" id="SSF47220">
    <property type="entry name" value="alpha-catenin/vinculin-like"/>
    <property type="match status" value="4"/>
</dbReference>
<evidence type="ECO:0000256" key="6">
    <source>
        <dbReference type="ARBA" id="ARBA00022490"/>
    </source>
</evidence>